<name>A0AAF0DUT5_9BASI</name>
<gene>
    <name evidence="2" type="ORF">MBRA1_002406</name>
</gene>
<evidence type="ECO:0000313" key="2">
    <source>
        <dbReference type="EMBL" id="WFC95752.1"/>
    </source>
</evidence>
<dbReference type="AlphaFoldDB" id="A0AAF0DUT5"/>
<keyword evidence="3" id="KW-1185">Reference proteome</keyword>
<organism evidence="2 3">
    <name type="scientific">Malassezia brasiliensis</name>
    <dbReference type="NCBI Taxonomy" id="1821822"/>
    <lineage>
        <taxon>Eukaryota</taxon>
        <taxon>Fungi</taxon>
        <taxon>Dikarya</taxon>
        <taxon>Basidiomycota</taxon>
        <taxon>Ustilaginomycotina</taxon>
        <taxon>Malasseziomycetes</taxon>
        <taxon>Malasseziales</taxon>
        <taxon>Malasseziaceae</taxon>
        <taxon>Malassezia</taxon>
    </lineage>
</organism>
<dbReference type="PANTHER" id="PTHR11560">
    <property type="entry name" value="39S RIBOSOMAL PROTEIN L10, MITOCHONDRIAL"/>
    <property type="match status" value="1"/>
</dbReference>
<reference evidence="2" key="1">
    <citation type="submission" date="2023-03" db="EMBL/GenBank/DDBJ databases">
        <title>Mating type loci evolution in Malassezia.</title>
        <authorList>
            <person name="Coelho M.A."/>
        </authorList>
    </citation>
    <scope>NUCLEOTIDE SEQUENCE</scope>
    <source>
        <strain evidence="2">CBS 14135</strain>
    </source>
</reference>
<dbReference type="SUPFAM" id="SSF160369">
    <property type="entry name" value="Ribosomal protein L10-like"/>
    <property type="match status" value="1"/>
</dbReference>
<dbReference type="InterPro" id="IPR047865">
    <property type="entry name" value="Ribosomal_uL10_bac_type"/>
</dbReference>
<protein>
    <submittedName>
        <fullName evidence="2">Uncharacterized protein</fullName>
    </submittedName>
</protein>
<proteinExistence type="inferred from homology"/>
<comment type="similarity">
    <text evidence="1">Belongs to the universal ribosomal protein uL10 family.</text>
</comment>
<dbReference type="InterPro" id="IPR043141">
    <property type="entry name" value="Ribosomal_uL10-like_sf"/>
</dbReference>
<accession>A0AAF0DUT5</accession>
<dbReference type="EMBL" id="CP119953">
    <property type="protein sequence ID" value="WFC95752.1"/>
    <property type="molecule type" value="Genomic_DNA"/>
</dbReference>
<sequence length="269" mass="29667">MDVGRAAWSALRTLCAPARTAVRTYATAQPPKPVKVKVPKVLPYQQTRKQLGDRKVYLYSKYERLLRESELVILFEAENLSVPLMQNVRKQMHSVPFPREDQARLDALNDGAWTLPHTTLTTARTGILRPVCRNDPAECVQQLQPYLRGQVAMLSTRVLSPEYIGKVLRAMERPIKKAREAIDPQSGKKEPRLAPVAAVIERRKIVDASGLPALTKLPSLPVLQAQLVGLLSMPGQQLAGILSQAGGGELAATLEARRRDLDKGGQDSA</sequence>
<evidence type="ECO:0000313" key="3">
    <source>
        <dbReference type="Proteomes" id="UP001216638"/>
    </source>
</evidence>
<evidence type="ECO:0000256" key="1">
    <source>
        <dbReference type="ARBA" id="ARBA00008889"/>
    </source>
</evidence>
<dbReference type="Gene3D" id="3.30.70.1730">
    <property type="match status" value="1"/>
</dbReference>
<dbReference type="Proteomes" id="UP001216638">
    <property type="component" value="Chromosome 3"/>
</dbReference>